<accession>A0A9P1MUF6</accession>
<gene>
    <name evidence="2" type="ORF">CAMP_LOCUS2744</name>
</gene>
<evidence type="ECO:0000313" key="3">
    <source>
        <dbReference type="Proteomes" id="UP001152747"/>
    </source>
</evidence>
<sequence>MSRKRKLTEDETSSSPQENDDISWFDIPLEMREMVTNKMDIKTRCKFMQCSKKCEEEVKISERFLANIKICRSNNPEIHIGLGRSYICHYCLEFMDVSNLSEPQVIVVYKTVPFCGYNDEIGNEKKEIKWMKTENGNAEEVRMKYLKEYLEKCWKSIENIEIDDDKFMGSNLDLKHLPNLKNFENDTYDVREKGWLDWAKIKNLKSFKLTKPFFPLKRKLAVYTRFARNQKFISDVNFDLFQITKKNSNVVLKFF</sequence>
<evidence type="ECO:0000313" key="2">
    <source>
        <dbReference type="EMBL" id="CAI5440107.1"/>
    </source>
</evidence>
<dbReference type="AlphaFoldDB" id="A0A9P1MUF6"/>
<dbReference type="Proteomes" id="UP001152747">
    <property type="component" value="Unassembled WGS sequence"/>
</dbReference>
<protein>
    <recommendedName>
        <fullName evidence="4">F-box domain-containing protein</fullName>
    </recommendedName>
</protein>
<reference evidence="2" key="1">
    <citation type="submission" date="2022-11" db="EMBL/GenBank/DDBJ databases">
        <authorList>
            <person name="Kikuchi T."/>
        </authorList>
    </citation>
    <scope>NUCLEOTIDE SEQUENCE</scope>
    <source>
        <strain evidence="2">PS1010</strain>
    </source>
</reference>
<evidence type="ECO:0000256" key="1">
    <source>
        <dbReference type="SAM" id="MobiDB-lite"/>
    </source>
</evidence>
<proteinExistence type="predicted"/>
<organism evidence="2 3">
    <name type="scientific">Caenorhabditis angaria</name>
    <dbReference type="NCBI Taxonomy" id="860376"/>
    <lineage>
        <taxon>Eukaryota</taxon>
        <taxon>Metazoa</taxon>
        <taxon>Ecdysozoa</taxon>
        <taxon>Nematoda</taxon>
        <taxon>Chromadorea</taxon>
        <taxon>Rhabditida</taxon>
        <taxon>Rhabditina</taxon>
        <taxon>Rhabditomorpha</taxon>
        <taxon>Rhabditoidea</taxon>
        <taxon>Rhabditidae</taxon>
        <taxon>Peloderinae</taxon>
        <taxon>Caenorhabditis</taxon>
    </lineage>
</organism>
<feature type="region of interest" description="Disordered" evidence="1">
    <location>
        <begin position="1"/>
        <end position="21"/>
    </location>
</feature>
<keyword evidence="3" id="KW-1185">Reference proteome</keyword>
<comment type="caution">
    <text evidence="2">The sequence shown here is derived from an EMBL/GenBank/DDBJ whole genome shotgun (WGS) entry which is preliminary data.</text>
</comment>
<name>A0A9P1MUF6_9PELO</name>
<evidence type="ECO:0008006" key="4">
    <source>
        <dbReference type="Google" id="ProtNLM"/>
    </source>
</evidence>
<dbReference type="EMBL" id="CANHGI010000001">
    <property type="protein sequence ID" value="CAI5440107.1"/>
    <property type="molecule type" value="Genomic_DNA"/>
</dbReference>